<evidence type="ECO:0000313" key="2">
    <source>
        <dbReference type="EMBL" id="PZC72263.1"/>
    </source>
</evidence>
<keyword evidence="1" id="KW-0812">Transmembrane</keyword>
<organism evidence="2 3">
    <name type="scientific">Helicoverpa armigera</name>
    <name type="common">Cotton bollworm</name>
    <name type="synonym">Heliothis armigera</name>
    <dbReference type="NCBI Taxonomy" id="29058"/>
    <lineage>
        <taxon>Eukaryota</taxon>
        <taxon>Metazoa</taxon>
        <taxon>Ecdysozoa</taxon>
        <taxon>Arthropoda</taxon>
        <taxon>Hexapoda</taxon>
        <taxon>Insecta</taxon>
        <taxon>Pterygota</taxon>
        <taxon>Neoptera</taxon>
        <taxon>Endopterygota</taxon>
        <taxon>Lepidoptera</taxon>
        <taxon>Glossata</taxon>
        <taxon>Ditrysia</taxon>
        <taxon>Noctuoidea</taxon>
        <taxon>Noctuidae</taxon>
        <taxon>Heliothinae</taxon>
        <taxon>Helicoverpa</taxon>
    </lineage>
</organism>
<protein>
    <submittedName>
        <fullName evidence="2">Uncharacterized protein</fullName>
    </submittedName>
</protein>
<dbReference type="Pfam" id="PF15868">
    <property type="entry name" value="MBF2"/>
    <property type="match status" value="1"/>
</dbReference>
<proteinExistence type="predicted"/>
<keyword evidence="1" id="KW-0472">Membrane</keyword>
<gene>
    <name evidence="2" type="primary">HaOG211660</name>
    <name evidence="2" type="ORF">B5X24_HaOG211660</name>
</gene>
<sequence>MIQIIIFLNVITLITVSCHDVFLGYADLKSRLIYSKGHEQSPAVWMRSDVFTVNCSRNEVISAIQIIDLRIDKLGEVNIRDGGIGAKFVTIELYSPGTYLGLNFWVEVFALKTSYFLYNHGK</sequence>
<name>A0A2W1BKR2_HELAM</name>
<keyword evidence="1" id="KW-1133">Transmembrane helix</keyword>
<reference evidence="2 3" key="1">
    <citation type="journal article" date="2017" name="BMC Biol.">
        <title>Genomic innovations, transcriptional plasticity and gene loss underlying the evolution and divergence of two highly polyphagous and invasive Helicoverpa pest species.</title>
        <authorList>
            <person name="Pearce S.L."/>
            <person name="Clarke D.F."/>
            <person name="East P.D."/>
            <person name="Elfekih S."/>
            <person name="Gordon K.H."/>
            <person name="Jermiin L.S."/>
            <person name="McGaughran A."/>
            <person name="Oakeshott J.G."/>
            <person name="Papanikolaou A."/>
            <person name="Perera O.P."/>
            <person name="Rane R.V."/>
            <person name="Richards S."/>
            <person name="Tay W.T."/>
            <person name="Walsh T.K."/>
            <person name="Anderson A."/>
            <person name="Anderson C.J."/>
            <person name="Asgari S."/>
            <person name="Board P.G."/>
            <person name="Bretschneider A."/>
            <person name="Campbell P.M."/>
            <person name="Chertemps T."/>
            <person name="Christeller J.T."/>
            <person name="Coppin C.W."/>
            <person name="Downes S.J."/>
            <person name="Duan G."/>
            <person name="Farnsworth C.A."/>
            <person name="Good R.T."/>
            <person name="Han L.B."/>
            <person name="Han Y.C."/>
            <person name="Hatje K."/>
            <person name="Horne I."/>
            <person name="Huang Y.P."/>
            <person name="Hughes D.S."/>
            <person name="Jacquin-Joly E."/>
            <person name="James W."/>
            <person name="Jhangiani S."/>
            <person name="Kollmar M."/>
            <person name="Kuwar S.S."/>
            <person name="Li S."/>
            <person name="Liu N.Y."/>
            <person name="Maibeche M.T."/>
            <person name="Miller J.R."/>
            <person name="Montagne N."/>
            <person name="Perry T."/>
            <person name="Qu J."/>
            <person name="Song S.V."/>
            <person name="Sutton G.G."/>
            <person name="Vogel H."/>
            <person name="Walenz B.P."/>
            <person name="Xu W."/>
            <person name="Zhang H.J."/>
            <person name="Zou Z."/>
            <person name="Batterham P."/>
            <person name="Edwards O.R."/>
            <person name="Feyereisen R."/>
            <person name="Gibbs R.A."/>
            <person name="Heckel D.G."/>
            <person name="McGrath A."/>
            <person name="Robin C."/>
            <person name="Scherer S.E."/>
            <person name="Worley K.C."/>
            <person name="Wu Y.D."/>
        </authorList>
    </citation>
    <scope>NUCLEOTIDE SEQUENCE [LARGE SCALE GENOMIC DNA]</scope>
    <source>
        <strain evidence="2">Harm_GR_Male_#8</strain>
        <tissue evidence="2">Whole organism</tissue>
    </source>
</reference>
<accession>A0A2W1BKR2</accession>
<evidence type="ECO:0000256" key="1">
    <source>
        <dbReference type="SAM" id="Phobius"/>
    </source>
</evidence>
<dbReference type="EMBL" id="KZ150204">
    <property type="protein sequence ID" value="PZC72263.1"/>
    <property type="molecule type" value="Genomic_DNA"/>
</dbReference>
<keyword evidence="3" id="KW-1185">Reference proteome</keyword>
<dbReference type="InterPro" id="IPR031734">
    <property type="entry name" value="MBF2"/>
</dbReference>
<feature type="transmembrane region" description="Helical" evidence="1">
    <location>
        <begin position="6"/>
        <end position="26"/>
    </location>
</feature>
<dbReference type="AlphaFoldDB" id="A0A2W1BKR2"/>
<evidence type="ECO:0000313" key="3">
    <source>
        <dbReference type="Proteomes" id="UP000249218"/>
    </source>
</evidence>
<dbReference type="Proteomes" id="UP000249218">
    <property type="component" value="Unassembled WGS sequence"/>
</dbReference>